<evidence type="ECO:0000259" key="10">
    <source>
        <dbReference type="PROSITE" id="PS51379"/>
    </source>
</evidence>
<comment type="cofactor">
    <cofactor evidence="1">
        <name>[4Fe-4S] cluster</name>
        <dbReference type="ChEBI" id="CHEBI:49883"/>
    </cofactor>
</comment>
<dbReference type="SFLD" id="SFLDG01066">
    <property type="entry name" value="organic_radical-activating_enz"/>
    <property type="match status" value="1"/>
</dbReference>
<dbReference type="InterPro" id="IPR012839">
    <property type="entry name" value="Organic_radical_activase"/>
</dbReference>
<dbReference type="GO" id="GO:0051539">
    <property type="term" value="F:4 iron, 4 sulfur cluster binding"/>
    <property type="evidence" value="ECO:0007669"/>
    <property type="project" value="UniProtKB-KW"/>
</dbReference>
<keyword evidence="12" id="KW-0670">Pyruvate</keyword>
<evidence type="ECO:0000256" key="7">
    <source>
        <dbReference type="ARBA" id="ARBA00023004"/>
    </source>
</evidence>
<accession>A0A1H8XEX1</accession>
<evidence type="ECO:0000313" key="12">
    <source>
        <dbReference type="EMBL" id="SEP38389.1"/>
    </source>
</evidence>
<dbReference type="SUPFAM" id="SSF102114">
    <property type="entry name" value="Radical SAM enzymes"/>
    <property type="match status" value="1"/>
</dbReference>
<feature type="domain" description="Radical SAM core" evidence="11">
    <location>
        <begin position="22"/>
        <end position="304"/>
    </location>
</feature>
<dbReference type="OrthoDB" id="9782387at2"/>
<comment type="similarity">
    <text evidence="2">Belongs to the organic radical-activating enzymes family.</text>
</comment>
<evidence type="ECO:0000256" key="8">
    <source>
        <dbReference type="ARBA" id="ARBA00023014"/>
    </source>
</evidence>
<keyword evidence="5" id="KW-0479">Metal-binding</keyword>
<keyword evidence="4" id="KW-0949">S-adenosyl-L-methionine</keyword>
<feature type="domain" description="4Fe-4S ferredoxin-type" evidence="10">
    <location>
        <begin position="86"/>
        <end position="115"/>
    </location>
</feature>
<dbReference type="GO" id="GO:0046872">
    <property type="term" value="F:metal ion binding"/>
    <property type="evidence" value="ECO:0007669"/>
    <property type="project" value="UniProtKB-KW"/>
</dbReference>
<feature type="domain" description="4Fe-4S ferredoxin-type" evidence="10">
    <location>
        <begin position="53"/>
        <end position="85"/>
    </location>
</feature>
<keyword evidence="13" id="KW-1185">Reference proteome</keyword>
<dbReference type="GO" id="GO:0016491">
    <property type="term" value="F:oxidoreductase activity"/>
    <property type="evidence" value="ECO:0007669"/>
    <property type="project" value="UniProtKB-KW"/>
</dbReference>
<dbReference type="PANTHER" id="PTHR30352">
    <property type="entry name" value="PYRUVATE FORMATE-LYASE-ACTIVATING ENZYME"/>
    <property type="match status" value="1"/>
</dbReference>
<dbReference type="SFLD" id="SFLDS00029">
    <property type="entry name" value="Radical_SAM"/>
    <property type="match status" value="1"/>
</dbReference>
<evidence type="ECO:0000256" key="9">
    <source>
        <dbReference type="ARBA" id="ARBA00047365"/>
    </source>
</evidence>
<evidence type="ECO:0000259" key="11">
    <source>
        <dbReference type="PROSITE" id="PS51918"/>
    </source>
</evidence>
<dbReference type="Pfam" id="PF13237">
    <property type="entry name" value="Fer4_10"/>
    <property type="match status" value="1"/>
</dbReference>
<keyword evidence="8" id="KW-0411">Iron-sulfur</keyword>
<evidence type="ECO:0000256" key="3">
    <source>
        <dbReference type="ARBA" id="ARBA00022485"/>
    </source>
</evidence>
<dbReference type="PROSITE" id="PS51918">
    <property type="entry name" value="RADICAL_SAM"/>
    <property type="match status" value="1"/>
</dbReference>
<keyword evidence="6" id="KW-0560">Oxidoreductase</keyword>
<dbReference type="InterPro" id="IPR040074">
    <property type="entry name" value="BssD/PflA/YjjW"/>
</dbReference>
<dbReference type="PIRSF" id="PIRSF000371">
    <property type="entry name" value="PFL_act_enz"/>
    <property type="match status" value="1"/>
</dbReference>
<dbReference type="InterPro" id="IPR013785">
    <property type="entry name" value="Aldolase_TIM"/>
</dbReference>
<organism evidence="12 13">
    <name type="scientific">Propionispora vibrioides</name>
    <dbReference type="NCBI Taxonomy" id="112903"/>
    <lineage>
        <taxon>Bacteria</taxon>
        <taxon>Bacillati</taxon>
        <taxon>Bacillota</taxon>
        <taxon>Negativicutes</taxon>
        <taxon>Selenomonadales</taxon>
        <taxon>Sporomusaceae</taxon>
        <taxon>Propionispora</taxon>
    </lineage>
</organism>
<dbReference type="Gene3D" id="3.20.20.70">
    <property type="entry name" value="Aldolase class I"/>
    <property type="match status" value="1"/>
</dbReference>
<proteinExistence type="inferred from homology"/>
<protein>
    <submittedName>
        <fullName evidence="12">Pyruvate formate lyase activating enzyme</fullName>
    </submittedName>
</protein>
<dbReference type="Pfam" id="PF04055">
    <property type="entry name" value="Radical_SAM"/>
    <property type="match status" value="1"/>
</dbReference>
<evidence type="ECO:0000256" key="4">
    <source>
        <dbReference type="ARBA" id="ARBA00022691"/>
    </source>
</evidence>
<sequence>MSDANLAGQNGIVFNIQRYSVHDGAGIRTVVFLKGCPLRCRWCSNPESQERAPELAYNKKKCLGRTLCGSCQAVCPHGALTDGENDKIACRRAHCQRCFSCVADCPSTALHILGKTMTVAEVMKVVATDSAFYFRSGGGLTISGGEPLMQSGFVTALLREAKRHRIDVTIETCGYADWAALAEVAGQLNRIIFDIKSLDAAKHRFYTGASNALILDNFMKLRETFPGLDILIRTPVIPGFNDSPDEIHAIRDFIGRFARVRYELLPYHRLGQPKYTFLGRDYPLGDRLLPEGKMAELSAVLQPPQFTTTTG</sequence>
<evidence type="ECO:0000313" key="13">
    <source>
        <dbReference type="Proteomes" id="UP000198847"/>
    </source>
</evidence>
<dbReference type="InterPro" id="IPR017896">
    <property type="entry name" value="4Fe4S_Fe-S-bd"/>
</dbReference>
<dbReference type="InterPro" id="IPR058240">
    <property type="entry name" value="rSAM_sf"/>
</dbReference>
<dbReference type="InterPro" id="IPR007197">
    <property type="entry name" value="rSAM"/>
</dbReference>
<dbReference type="GO" id="GO:0016829">
    <property type="term" value="F:lyase activity"/>
    <property type="evidence" value="ECO:0007669"/>
    <property type="project" value="UniProtKB-KW"/>
</dbReference>
<dbReference type="PANTHER" id="PTHR30352:SF4">
    <property type="entry name" value="PYRUVATE FORMATE-LYASE 2-ACTIVATING ENZYME"/>
    <property type="match status" value="1"/>
</dbReference>
<dbReference type="SUPFAM" id="SSF54862">
    <property type="entry name" value="4Fe-4S ferredoxins"/>
    <property type="match status" value="1"/>
</dbReference>
<dbReference type="STRING" id="112903.SAMN04490178_12317"/>
<dbReference type="PROSITE" id="PS01087">
    <property type="entry name" value="RADICAL_ACTIVATING"/>
    <property type="match status" value="1"/>
</dbReference>
<name>A0A1H8XEX1_9FIRM</name>
<gene>
    <name evidence="12" type="ORF">SAMN04490178_12317</name>
</gene>
<evidence type="ECO:0000256" key="1">
    <source>
        <dbReference type="ARBA" id="ARBA00001966"/>
    </source>
</evidence>
<dbReference type="RefSeq" id="WP_091749812.1">
    <property type="nucleotide sequence ID" value="NZ_FODY01000023.1"/>
</dbReference>
<keyword evidence="12" id="KW-0456">Lyase</keyword>
<dbReference type="NCBIfam" id="TIGR02494">
    <property type="entry name" value="PFLE_PFLC"/>
    <property type="match status" value="1"/>
</dbReference>
<dbReference type="EMBL" id="FODY01000023">
    <property type="protein sequence ID" value="SEP38389.1"/>
    <property type="molecule type" value="Genomic_DNA"/>
</dbReference>
<evidence type="ECO:0000256" key="6">
    <source>
        <dbReference type="ARBA" id="ARBA00023002"/>
    </source>
</evidence>
<evidence type="ECO:0000256" key="5">
    <source>
        <dbReference type="ARBA" id="ARBA00022723"/>
    </source>
</evidence>
<dbReference type="PROSITE" id="PS51379">
    <property type="entry name" value="4FE4S_FER_2"/>
    <property type="match status" value="2"/>
</dbReference>
<dbReference type="Proteomes" id="UP000198847">
    <property type="component" value="Unassembled WGS sequence"/>
</dbReference>
<keyword evidence="7" id="KW-0408">Iron</keyword>
<evidence type="ECO:0000256" key="2">
    <source>
        <dbReference type="ARBA" id="ARBA00009777"/>
    </source>
</evidence>
<dbReference type="SFLD" id="SFLDG01118">
    <property type="entry name" value="activating_enzymes__group_2"/>
    <property type="match status" value="1"/>
</dbReference>
<dbReference type="InterPro" id="IPR034457">
    <property type="entry name" value="Organic_radical-activating"/>
</dbReference>
<keyword evidence="3" id="KW-0004">4Fe-4S</keyword>
<dbReference type="InterPro" id="IPR001989">
    <property type="entry name" value="Radical_activat_CS"/>
</dbReference>
<dbReference type="AlphaFoldDB" id="A0A1H8XEX1"/>
<reference evidence="12 13" key="1">
    <citation type="submission" date="2016-10" db="EMBL/GenBank/DDBJ databases">
        <authorList>
            <person name="de Groot N.N."/>
        </authorList>
    </citation>
    <scope>NUCLEOTIDE SEQUENCE [LARGE SCALE GENOMIC DNA]</scope>
    <source>
        <strain evidence="12 13">DSM 13305</strain>
    </source>
</reference>
<comment type="catalytic activity">
    <reaction evidence="9">
        <text>glycyl-[protein] + reduced [flavodoxin] + S-adenosyl-L-methionine = glycin-2-yl radical-[protein] + semiquinone [flavodoxin] + 5'-deoxyadenosine + L-methionine + H(+)</text>
        <dbReference type="Rhea" id="RHEA:61976"/>
        <dbReference type="Rhea" id="RHEA-COMP:10622"/>
        <dbReference type="Rhea" id="RHEA-COMP:14480"/>
        <dbReference type="Rhea" id="RHEA-COMP:15993"/>
        <dbReference type="Rhea" id="RHEA-COMP:15994"/>
        <dbReference type="ChEBI" id="CHEBI:15378"/>
        <dbReference type="ChEBI" id="CHEBI:17319"/>
        <dbReference type="ChEBI" id="CHEBI:29947"/>
        <dbReference type="ChEBI" id="CHEBI:32722"/>
        <dbReference type="ChEBI" id="CHEBI:57618"/>
        <dbReference type="ChEBI" id="CHEBI:57844"/>
        <dbReference type="ChEBI" id="CHEBI:59789"/>
        <dbReference type="ChEBI" id="CHEBI:140311"/>
    </reaction>
</comment>